<dbReference type="SUPFAM" id="SSF49401">
    <property type="entry name" value="Bacterial adhesins"/>
    <property type="match status" value="1"/>
</dbReference>
<name>A0AAU7U372_9GAMM</name>
<sequence>MGLVVSANVKADCSNGKETSIERTITGYYYLGEWSVFSIEPIREILFNPVDKKCDIVFERVNGTIPDSWQVDYPVSYRWINSQFNTQTWRGSHPLSITSIEKIISMGVGAKFLVNKPTKTEWNREPLFRILRKSDRAVILTVYITGKLEAFPADIVTFNRSVSLKAIYAPAFTGINQPVASHAESMGIKVTTNGTQNSYIDFTSATLTSDGAFIVPSKGKETGVAICVYDQTAGQCIRPNEKVKLERGLNQSLLPYSLTYVKTRESVAAGDISGTLTVRLFTD</sequence>
<dbReference type="Gene3D" id="2.60.40.1090">
    <property type="entry name" value="Fimbrial-type adhesion domain"/>
    <property type="match status" value="1"/>
</dbReference>
<proteinExistence type="predicted"/>
<dbReference type="GO" id="GO:0009289">
    <property type="term" value="C:pilus"/>
    <property type="evidence" value="ECO:0007669"/>
    <property type="project" value="InterPro"/>
</dbReference>
<dbReference type="EMBL" id="CP158294">
    <property type="protein sequence ID" value="XBV47450.1"/>
    <property type="molecule type" value="Genomic_DNA"/>
</dbReference>
<dbReference type="InterPro" id="IPR008966">
    <property type="entry name" value="Adhesion_dom_sf"/>
</dbReference>
<accession>A0AAU7U372</accession>
<reference evidence="1" key="1">
    <citation type="submission" date="2024-06" db="EMBL/GenBank/DDBJ databases">
        <title>Multiomics insights into the TNT degradation mechanism by Pantoea sp. BJ2 isolated from an ammunition destruction site.</title>
        <authorList>
            <person name="Luo J."/>
        </authorList>
    </citation>
    <scope>NUCLEOTIDE SEQUENCE</scope>
    <source>
        <strain evidence="1">BJ2</strain>
        <plasmid evidence="1">plasmindB</plasmid>
    </source>
</reference>
<protein>
    <recommendedName>
        <fullName evidence="2">Fimbrial protein</fullName>
    </recommendedName>
</protein>
<evidence type="ECO:0000313" key="1">
    <source>
        <dbReference type="EMBL" id="XBV47450.1"/>
    </source>
</evidence>
<dbReference type="AlphaFoldDB" id="A0AAU7U372"/>
<evidence type="ECO:0008006" key="2">
    <source>
        <dbReference type="Google" id="ProtNLM"/>
    </source>
</evidence>
<organism evidence="1">
    <name type="scientific">Pantoea sp. BJ2</name>
    <dbReference type="NCBI Taxonomy" id="3141322"/>
    <lineage>
        <taxon>Bacteria</taxon>
        <taxon>Pseudomonadati</taxon>
        <taxon>Pseudomonadota</taxon>
        <taxon>Gammaproteobacteria</taxon>
        <taxon>Enterobacterales</taxon>
        <taxon>Erwiniaceae</taxon>
        <taxon>Pantoea</taxon>
    </lineage>
</organism>
<keyword evidence="1" id="KW-0614">Plasmid</keyword>
<geneLocation type="plasmid" evidence="1">
    <name>plasmindB</name>
</geneLocation>
<dbReference type="GO" id="GO:0007155">
    <property type="term" value="P:cell adhesion"/>
    <property type="evidence" value="ECO:0007669"/>
    <property type="project" value="InterPro"/>
</dbReference>
<dbReference type="InterPro" id="IPR036937">
    <property type="entry name" value="Adhesion_dom_fimbrial_sf"/>
</dbReference>
<dbReference type="RefSeq" id="WP_350262474.1">
    <property type="nucleotide sequence ID" value="NZ_CP158294.1"/>
</dbReference>
<gene>
    <name evidence="1" type="ORF">AAF463_24235</name>
</gene>